<evidence type="ECO:0000256" key="3">
    <source>
        <dbReference type="PROSITE-ProRule" id="PRU00121"/>
    </source>
</evidence>
<feature type="disulfide bond" evidence="4">
    <location>
        <begin position="988"/>
        <end position="1006"/>
    </location>
</feature>
<dbReference type="GeneID" id="106171692"/>
<evidence type="ECO:0000256" key="1">
    <source>
        <dbReference type="ARBA" id="ARBA00022572"/>
    </source>
</evidence>
<feature type="compositionally biased region" description="Polar residues" evidence="5">
    <location>
        <begin position="674"/>
        <end position="690"/>
    </location>
</feature>
<dbReference type="CDD" id="cd00108">
    <property type="entry name" value="KR"/>
    <property type="match status" value="1"/>
</dbReference>
<dbReference type="SMART" id="SM00137">
    <property type="entry name" value="MAM"/>
    <property type="match status" value="5"/>
</dbReference>
<proteinExistence type="predicted"/>
<dbReference type="InterPro" id="IPR002172">
    <property type="entry name" value="LDrepeatLR_classA_rpt"/>
</dbReference>
<dbReference type="InterPro" id="IPR018056">
    <property type="entry name" value="Kringle_CS"/>
</dbReference>
<evidence type="ECO:0000313" key="9">
    <source>
        <dbReference type="RefSeq" id="XP_023929952.1"/>
    </source>
</evidence>
<feature type="domain" description="MAM" evidence="6">
    <location>
        <begin position="1464"/>
        <end position="1616"/>
    </location>
</feature>
<dbReference type="CDD" id="cd06263">
    <property type="entry name" value="MAM"/>
    <property type="match status" value="5"/>
</dbReference>
<feature type="disulfide bond" evidence="4">
    <location>
        <begin position="1430"/>
        <end position="1448"/>
    </location>
</feature>
<comment type="caution">
    <text evidence="3">Lacks conserved residue(s) required for the propagation of feature annotation.</text>
</comment>
<dbReference type="SMART" id="SM00192">
    <property type="entry name" value="LDLa"/>
    <property type="match status" value="6"/>
</dbReference>
<feature type="disulfide bond" evidence="4">
    <location>
        <begin position="419"/>
        <end position="431"/>
    </location>
</feature>
<evidence type="ECO:0000259" key="7">
    <source>
        <dbReference type="PROSITE" id="PS50070"/>
    </source>
</evidence>
<dbReference type="InterPro" id="IPR013320">
    <property type="entry name" value="ConA-like_dom_sf"/>
</dbReference>
<dbReference type="GO" id="GO:0016020">
    <property type="term" value="C:membrane"/>
    <property type="evidence" value="ECO:0007669"/>
    <property type="project" value="InterPro"/>
</dbReference>
<dbReference type="InterPro" id="IPR000001">
    <property type="entry name" value="Kringle"/>
</dbReference>
<evidence type="ECO:0000256" key="5">
    <source>
        <dbReference type="SAM" id="MobiDB-lite"/>
    </source>
</evidence>
<dbReference type="Pfam" id="PF00057">
    <property type="entry name" value="Ldl_recept_a"/>
    <property type="match status" value="4"/>
</dbReference>
<feature type="domain" description="Kringle" evidence="7">
    <location>
        <begin position="694"/>
        <end position="767"/>
    </location>
</feature>
<feature type="disulfide bond" evidence="4">
    <location>
        <begin position="1304"/>
        <end position="1322"/>
    </location>
</feature>
<dbReference type="PRINTS" id="PR00261">
    <property type="entry name" value="LDLRECEPTOR"/>
</dbReference>
<dbReference type="Gene3D" id="2.60.120.200">
    <property type="match status" value="6"/>
</dbReference>
<dbReference type="InterPro" id="IPR023415">
    <property type="entry name" value="LDLR_class-A_CS"/>
</dbReference>
<evidence type="ECO:0000313" key="8">
    <source>
        <dbReference type="Proteomes" id="UP000085678"/>
    </source>
</evidence>
<dbReference type="PRINTS" id="PR00018">
    <property type="entry name" value="KRINGLE"/>
</dbReference>
<dbReference type="SUPFAM" id="SSF57424">
    <property type="entry name" value="LDL receptor-like module"/>
    <property type="match status" value="6"/>
</dbReference>
<organism evidence="8 9">
    <name type="scientific">Lingula anatina</name>
    <name type="common">Brachiopod</name>
    <name type="synonym">Lingula unguis</name>
    <dbReference type="NCBI Taxonomy" id="7574"/>
    <lineage>
        <taxon>Eukaryota</taxon>
        <taxon>Metazoa</taxon>
        <taxon>Spiralia</taxon>
        <taxon>Lophotrochozoa</taxon>
        <taxon>Brachiopoda</taxon>
        <taxon>Linguliformea</taxon>
        <taxon>Lingulata</taxon>
        <taxon>Lingulida</taxon>
        <taxon>Linguloidea</taxon>
        <taxon>Lingulidae</taxon>
        <taxon>Lingula</taxon>
    </lineage>
</organism>
<gene>
    <name evidence="9" type="primary">LOC106171692</name>
</gene>
<dbReference type="InterPro" id="IPR036055">
    <property type="entry name" value="LDL_receptor-like_sf"/>
</dbReference>
<dbReference type="RefSeq" id="XP_023929952.1">
    <property type="nucleotide sequence ID" value="XM_024074184.1"/>
</dbReference>
<feature type="domain" description="Kringle" evidence="7">
    <location>
        <begin position="130"/>
        <end position="207"/>
    </location>
</feature>
<feature type="domain" description="MAM" evidence="6">
    <location>
        <begin position="244"/>
        <end position="416"/>
    </location>
</feature>
<reference evidence="9" key="1">
    <citation type="submission" date="2025-08" db="UniProtKB">
        <authorList>
            <consortium name="RefSeq"/>
        </authorList>
    </citation>
    <scope>IDENTIFICATION</scope>
    <source>
        <tissue evidence="9">Gonads</tissue>
    </source>
</reference>
<dbReference type="PROSITE" id="PS00021">
    <property type="entry name" value="KRINGLE_1"/>
    <property type="match status" value="4"/>
</dbReference>
<dbReference type="PANTHER" id="PTHR23282:SF101">
    <property type="entry name" value="MAM DOMAIN-CONTAINING PROTEIN"/>
    <property type="match status" value="1"/>
</dbReference>
<dbReference type="Pfam" id="PF00051">
    <property type="entry name" value="Kringle"/>
    <property type="match status" value="4"/>
</dbReference>
<sequence length="1665" mass="186562">MWTGPLADHTSGKGHFLYLNEPKRIARLRSPTIQSTDPRCIQLFYHMFGEEVGHLRIYAQSPDGTKEEVWRRKRNQGLGWQRAFGKIQPGLYEVIIEGNGGRGPRSTIAIDDVYIDVCSNVERDCKVTASGAYYQGHRDVTRSGKKCQRWDSPSVRQYNMTDASIFPDEKIQDASNFCRNPRNFSTSPWCFTVEKDSVCEPCEVQICPCRDHEFQCDVCISKMDVCDGKMDCKNGEDEKQCEFKNCDFEDGTLCSYHITPGENGYTWKLNSGSTPSSETGPFMDATKQSPEGTFIYTEASKGVEGEITTLRTSPKRGTHDAKACLRFNYHAFGSNLGDLAIYVQEESRPKRKLWEMRRWRTFHAYVELDEGRWFPFSVEFVEAPSYVILFEASRGDGFRGDQALDDITIREGKCDIPDCEWYEYRCDNGLCVDIAFLCNDDNNCLDESDEGQQCYGKGDECKFETSKLCGYTVAQGGAQFTWAAYTFSPYLSDWQKPANSWYTYTDDIITGFTGTGPRSTGTQGTFMAVDSKNGTAGAESILSSPIINTDNETCLHFSYHMNGRNMGTLRVVQKFANKTEVNLATLMGHHGLDWLNHSDSLAPGEFEVQFIARRGDGITSNMAIDNVRLELDLCPEVVESVNCTFEDSYLCGYIIASSSESFVWIRNNGPTFTAKTGPNADHTQSQVPENESSECADGNYQEYKGQMATTWFGSACKPWYESPSSLYKHLSENYCRADDDADFGPWCFSWNGAYGANGDTWDYCRNFCPGYYMYTTSHRGEQGSTTTLSSPLHDFQGNTNHSLEFYHHMKGTDIGTFEVFLLTDDFLVQRLVEIKGNHGSGWVKAAVAIPSVTAHRSRVVFRGTRGDGIKGDIAIDDVSLNQVEFNAQDVPVYECISTHVGSEYSGTISLTKSGKACMPWRSDSVVQRLKKLGEFAVFPDSTLIQANNFCRNPDLRKDGPWCFTSDTDTKGERCDVPFCDCTEGQFQCTNGMCVASHLLCNGIDNCGDRSDEETPCNHSVACGFEDAYSCGYSVRKAGSAFTWTRTEYHLPSLNTNPNLTCKISGSVMIADACGFASGVAELVSPPINISMPHCLHFCYYIDGLGTSELNVLQERASTTSGNKHGVIRKNLFFSTGEPVNQWLSDVVQLPAGQYNVIFQAKLFKDSISQNRKILKSCPGTLAVDEVAIVPGICKDQIICPDLPPCSDKAQLECLQDRHGSNYIGHKNVTRDGYDCQRWDMQSPHKHQFQRPSDFPDASVPEASNFCRNPDAKPAGPWCYTTDRTIEWQPCDIPICAACGEQFQCKSGQCRSVELKCDGDPNCGDWSDEHDSNCPTGSTLIGPGATYTGTLNVTGSGKPCMNWAQQIARRDNMIKFGLDVTDFPDKSIEDAKNYCRNPNQDPKGPWCITSKRWDIDYCDIPRSCTSTEFECDNGVCVHEETLCDGENDCGDLSDEIKPCTDQMSATCNFLTKYNCGYRVSPVGRSLYKWVPKYNTEADKYERFMGVDVQNGVRYKSRTSLISPPVRIPIFEFACVKFVFKISDFDAVVLKLHSQYKTGKRRQIWESFNNTGEEWKTVYTMIKHEGQEFRLVFESIAGLNNKSPAIASVEVNPEYCDVGKIENAYIYKTDTLLFNCENGNVFDEDKKCDGYNDCLDFTDELNGCGKK</sequence>
<evidence type="ECO:0000259" key="6">
    <source>
        <dbReference type="PROSITE" id="PS50060"/>
    </source>
</evidence>
<dbReference type="PANTHER" id="PTHR23282">
    <property type="entry name" value="APICAL ENDOSOMAL GLYCOPROTEIN PRECURSOR"/>
    <property type="match status" value="1"/>
</dbReference>
<dbReference type="PROSITE" id="PS50060">
    <property type="entry name" value="MAM_2"/>
    <property type="match status" value="6"/>
</dbReference>
<feature type="domain" description="Kringle" evidence="7">
    <location>
        <begin position="1337"/>
        <end position="1422"/>
    </location>
</feature>
<protein>
    <submittedName>
        <fullName evidence="9">MAM and LDL-receptor class A domain-containing protein 2-like</fullName>
    </submittedName>
</protein>
<dbReference type="PROSITE" id="PS00740">
    <property type="entry name" value="MAM_1"/>
    <property type="match status" value="1"/>
</dbReference>
<dbReference type="Pfam" id="PF00629">
    <property type="entry name" value="MAM"/>
    <property type="match status" value="6"/>
</dbReference>
<feature type="region of interest" description="Disordered" evidence="5">
    <location>
        <begin position="674"/>
        <end position="693"/>
    </location>
</feature>
<feature type="disulfide bond" evidence="4">
    <location>
        <begin position="1634"/>
        <end position="1652"/>
    </location>
</feature>
<dbReference type="InParanoid" id="A0A2R2MIS0"/>
<name>A0A2R2MIS0_LINAN</name>
<dbReference type="CDD" id="cd00112">
    <property type="entry name" value="LDLa"/>
    <property type="match status" value="6"/>
</dbReference>
<keyword evidence="8" id="KW-1185">Reference proteome</keyword>
<keyword evidence="2 3" id="KW-1015">Disulfide bond</keyword>
<dbReference type="Gene3D" id="4.10.400.10">
    <property type="entry name" value="Low-density Lipoprotein Receptor"/>
    <property type="match status" value="6"/>
</dbReference>
<feature type="disulfide bond" evidence="3">
    <location>
        <begin position="1394"/>
        <end position="1417"/>
    </location>
</feature>
<dbReference type="PROSITE" id="PS50068">
    <property type="entry name" value="LDLRA_2"/>
    <property type="match status" value="6"/>
</dbReference>
<dbReference type="KEGG" id="lak:106171692"/>
<dbReference type="InterPro" id="IPR038178">
    <property type="entry name" value="Kringle_sf"/>
</dbReference>
<dbReference type="InterPro" id="IPR013806">
    <property type="entry name" value="Kringle-like"/>
</dbReference>
<dbReference type="OrthoDB" id="5917794at2759"/>
<dbReference type="PROSITE" id="PS50070">
    <property type="entry name" value="KRINGLE_2"/>
    <property type="match status" value="5"/>
</dbReference>
<dbReference type="InterPro" id="IPR000998">
    <property type="entry name" value="MAM_dom"/>
</dbReference>
<feature type="domain" description="Kringle" evidence="7">
    <location>
        <begin position="901"/>
        <end position="979"/>
    </location>
</feature>
<dbReference type="SUPFAM" id="SSF49899">
    <property type="entry name" value="Concanavalin A-like lectins/glucanases"/>
    <property type="match status" value="6"/>
</dbReference>
<dbReference type="InterPro" id="IPR051560">
    <property type="entry name" value="MAM_domain-containing"/>
</dbReference>
<feature type="domain" description="MAM" evidence="6">
    <location>
        <begin position="1"/>
        <end position="120"/>
    </location>
</feature>
<dbReference type="Proteomes" id="UP000085678">
    <property type="component" value="Unplaced"/>
</dbReference>
<dbReference type="SMART" id="SM00130">
    <property type="entry name" value="KR"/>
    <property type="match status" value="5"/>
</dbReference>
<dbReference type="Gene3D" id="2.40.20.10">
    <property type="entry name" value="Plasminogen Kringle 4"/>
    <property type="match status" value="5"/>
</dbReference>
<evidence type="ECO:0000256" key="2">
    <source>
        <dbReference type="ARBA" id="ARBA00023157"/>
    </source>
</evidence>
<dbReference type="PROSITE" id="PS01209">
    <property type="entry name" value="LDLRA_1"/>
    <property type="match status" value="4"/>
</dbReference>
<feature type="domain" description="MAM" evidence="6">
    <location>
        <begin position="641"/>
        <end position="897"/>
    </location>
</feature>
<feature type="disulfide bond" evidence="4">
    <location>
        <begin position="981"/>
        <end position="993"/>
    </location>
</feature>
<feature type="domain" description="MAM" evidence="6">
    <location>
        <begin position="459"/>
        <end position="636"/>
    </location>
</feature>
<dbReference type="STRING" id="7574.A0A2R2MIS0"/>
<feature type="domain" description="Kringle" evidence="7">
    <location>
        <begin position="1218"/>
        <end position="1295"/>
    </location>
</feature>
<feature type="disulfide bond" evidence="4">
    <location>
        <begin position="426"/>
        <end position="444"/>
    </location>
</feature>
<feature type="domain" description="MAM" evidence="6">
    <location>
        <begin position="1020"/>
        <end position="1195"/>
    </location>
</feature>
<feature type="disulfide bond" evidence="4">
    <location>
        <begin position="226"/>
        <end position="241"/>
    </location>
</feature>
<feature type="disulfide bond" evidence="4">
    <location>
        <begin position="1423"/>
        <end position="1435"/>
    </location>
</feature>
<accession>A0A2R2MIS0</accession>
<keyword evidence="1 3" id="KW-0420">Kringle</keyword>
<dbReference type="SUPFAM" id="SSF57440">
    <property type="entry name" value="Kringle-like"/>
    <property type="match status" value="5"/>
</dbReference>
<evidence type="ECO:0000256" key="4">
    <source>
        <dbReference type="PROSITE-ProRule" id="PRU00124"/>
    </source>
</evidence>